<gene>
    <name evidence="4" type="ORF">CYJ19_02355</name>
</gene>
<keyword evidence="3" id="KW-0472">Membrane</keyword>
<feature type="transmembrane region" description="Helical" evidence="3">
    <location>
        <begin position="154"/>
        <end position="173"/>
    </location>
</feature>
<dbReference type="GeneID" id="35865955"/>
<keyword evidence="3" id="KW-0812">Transmembrane</keyword>
<reference evidence="4 5" key="1">
    <citation type="submission" date="2017-12" db="EMBL/GenBank/DDBJ databases">
        <title>Phylogenetic diversity of female urinary microbiome.</title>
        <authorList>
            <person name="Thomas-White K."/>
            <person name="Wolfe A.J."/>
        </authorList>
    </citation>
    <scope>NUCLEOTIDE SEQUENCE [LARGE SCALE GENOMIC DNA]</scope>
    <source>
        <strain evidence="4 5">UMB0402</strain>
    </source>
</reference>
<protein>
    <recommendedName>
        <fullName evidence="6">DUF4352 domain-containing protein</fullName>
    </recommendedName>
</protein>
<evidence type="ECO:0000313" key="4">
    <source>
        <dbReference type="EMBL" id="PKY73444.1"/>
    </source>
</evidence>
<keyword evidence="5" id="KW-1185">Reference proteome</keyword>
<evidence type="ECO:0000256" key="3">
    <source>
        <dbReference type="SAM" id="Phobius"/>
    </source>
</evidence>
<organism evidence="4 5">
    <name type="scientific">Winkia neuii</name>
    <dbReference type="NCBI Taxonomy" id="33007"/>
    <lineage>
        <taxon>Bacteria</taxon>
        <taxon>Bacillati</taxon>
        <taxon>Actinomycetota</taxon>
        <taxon>Actinomycetes</taxon>
        <taxon>Actinomycetales</taxon>
        <taxon>Actinomycetaceae</taxon>
        <taxon>Winkia</taxon>
    </lineage>
</organism>
<keyword evidence="3" id="KW-1133">Transmembrane helix</keyword>
<accession>A0A2I1IQQ0</accession>
<feature type="compositionally biased region" description="Polar residues" evidence="2">
    <location>
        <begin position="97"/>
        <end position="132"/>
    </location>
</feature>
<comment type="caution">
    <text evidence="4">The sequence shown here is derived from an EMBL/GenBank/DDBJ whole genome shotgun (WGS) entry which is preliminary data.</text>
</comment>
<dbReference type="SUPFAM" id="SSF81995">
    <property type="entry name" value="beta-sandwich domain of Sec23/24"/>
    <property type="match status" value="1"/>
</dbReference>
<dbReference type="AlphaFoldDB" id="A0A2I1IQQ0"/>
<keyword evidence="1" id="KW-0732">Signal</keyword>
<dbReference type="STRING" id="33007.HMPREF3198_01072"/>
<proteinExistence type="predicted"/>
<name>A0A2I1IQQ0_9ACTO</name>
<evidence type="ECO:0000313" key="5">
    <source>
        <dbReference type="Proteomes" id="UP000235122"/>
    </source>
</evidence>
<dbReference type="Gene3D" id="2.60.40.1240">
    <property type="match status" value="1"/>
</dbReference>
<dbReference type="Proteomes" id="UP000235122">
    <property type="component" value="Unassembled WGS sequence"/>
</dbReference>
<evidence type="ECO:0000256" key="2">
    <source>
        <dbReference type="SAM" id="MobiDB-lite"/>
    </source>
</evidence>
<feature type="transmembrane region" description="Helical" evidence="3">
    <location>
        <begin position="209"/>
        <end position="229"/>
    </location>
</feature>
<feature type="region of interest" description="Disordered" evidence="2">
    <location>
        <begin position="1"/>
        <end position="148"/>
    </location>
</feature>
<dbReference type="InterPro" id="IPR029050">
    <property type="entry name" value="Immunoprotect_excell_Ig-like"/>
</dbReference>
<feature type="transmembrane region" description="Helical" evidence="3">
    <location>
        <begin position="179"/>
        <end position="197"/>
    </location>
</feature>
<evidence type="ECO:0000256" key="1">
    <source>
        <dbReference type="ARBA" id="ARBA00022729"/>
    </source>
</evidence>
<feature type="region of interest" description="Disordered" evidence="2">
    <location>
        <begin position="237"/>
        <end position="279"/>
    </location>
</feature>
<feature type="compositionally biased region" description="Polar residues" evidence="2">
    <location>
        <begin position="21"/>
        <end position="35"/>
    </location>
</feature>
<sequence>MSSPFTPDSDPNRNRKDGSTEEQNASQSHADSHTGSHVGGHPNATEGEGAAPFQSPSSRANTERPATGSTPASPAGAGNHAGNQQPPTQPGQDFRQPGNQNFTQPNPQGSPWQNRGQQSAPANQAWSPTTGANHAYPGAPAQNRQAPTSEGNSLNIVGLVGVGVAVLGLVLGFFKSTFIFGWILFFAAVILTVVSFFMRGKEKKSSGVATILSILLVILLSITSVRVLATALGGMDKHSSDYDSDYSSSDSYDFDEDESASPSEEPDPNRKGSRNNPYDFGTEIKNKEWTVKVNSFEPNANEKVRDRVHYYKEPMRGQNYGLVNATLTYNGEDVGRPSSIKFAFVNTKGNTFSFTPYVDKDPLLDEEMYKGASVTGDMYMSVPTEAKGLIRIQAGFTDEPVFMKIPE</sequence>
<feature type="compositionally biased region" description="Basic and acidic residues" evidence="2">
    <location>
        <begin position="10"/>
        <end position="19"/>
    </location>
</feature>
<evidence type="ECO:0008006" key="6">
    <source>
        <dbReference type="Google" id="ProtNLM"/>
    </source>
</evidence>
<dbReference type="RefSeq" id="WP_024330561.1">
    <property type="nucleotide sequence ID" value="NZ_JAWHKF010000001.1"/>
</dbReference>
<dbReference type="EMBL" id="PKKO01000001">
    <property type="protein sequence ID" value="PKY73444.1"/>
    <property type="molecule type" value="Genomic_DNA"/>
</dbReference>